<organism evidence="2 3">
    <name type="scientific">Natronosalvus rutilus</name>
    <dbReference type="NCBI Taxonomy" id="2953753"/>
    <lineage>
        <taxon>Archaea</taxon>
        <taxon>Methanobacteriati</taxon>
        <taxon>Methanobacteriota</taxon>
        <taxon>Stenosarchaea group</taxon>
        <taxon>Halobacteria</taxon>
        <taxon>Halobacteriales</taxon>
        <taxon>Natrialbaceae</taxon>
        <taxon>Natronosalvus</taxon>
    </lineage>
</organism>
<dbReference type="Proteomes" id="UP001056855">
    <property type="component" value="Chromosome"/>
</dbReference>
<keyword evidence="3" id="KW-1185">Reference proteome</keyword>
<evidence type="ECO:0000313" key="3">
    <source>
        <dbReference type="Proteomes" id="UP001056855"/>
    </source>
</evidence>
<dbReference type="GeneID" id="73288494"/>
<proteinExistence type="predicted"/>
<keyword evidence="1" id="KW-1133">Transmembrane helix</keyword>
<accession>A0A9E7NBU7</accession>
<protein>
    <submittedName>
        <fullName evidence="2">Uncharacterized protein</fullName>
    </submittedName>
</protein>
<keyword evidence="1" id="KW-0472">Membrane</keyword>
<dbReference type="RefSeq" id="WP_254158332.1">
    <property type="nucleotide sequence ID" value="NZ_CP100355.1"/>
</dbReference>
<evidence type="ECO:0000256" key="1">
    <source>
        <dbReference type="SAM" id="Phobius"/>
    </source>
</evidence>
<gene>
    <name evidence="2" type="ORF">NGM29_00570</name>
</gene>
<keyword evidence="1" id="KW-0812">Transmembrane</keyword>
<dbReference type="EMBL" id="CP100355">
    <property type="protein sequence ID" value="UTF53812.1"/>
    <property type="molecule type" value="Genomic_DNA"/>
</dbReference>
<evidence type="ECO:0000313" key="2">
    <source>
        <dbReference type="EMBL" id="UTF53812.1"/>
    </source>
</evidence>
<dbReference type="KEGG" id="sawl:NGM29_00570"/>
<feature type="transmembrane region" description="Helical" evidence="1">
    <location>
        <begin position="20"/>
        <end position="37"/>
    </location>
</feature>
<dbReference type="AlphaFoldDB" id="A0A9E7NBU7"/>
<reference evidence="2" key="1">
    <citation type="submission" date="2022-06" db="EMBL/GenBank/DDBJ databases">
        <title>Diverse halophilic archaea isolated from saline environments.</title>
        <authorList>
            <person name="Cui H.-L."/>
        </authorList>
    </citation>
    <scope>NUCLEOTIDE SEQUENCE</scope>
    <source>
        <strain evidence="2">WLHS1</strain>
    </source>
</reference>
<sequence>MSTSYTQQANPFENPMVRYALGLSGAAIIAFVAIVYLEGLVRYLALGLAVLDAVLVPKFLEYALEAEQ</sequence>
<name>A0A9E7NBU7_9EURY</name>